<dbReference type="Gene3D" id="1.10.630.10">
    <property type="entry name" value="Cytochrome P450"/>
    <property type="match status" value="1"/>
</dbReference>
<dbReference type="AlphaFoldDB" id="A0A0H4KND3"/>
<dbReference type="GO" id="GO:0020037">
    <property type="term" value="F:heme binding"/>
    <property type="evidence" value="ECO:0007669"/>
    <property type="project" value="InterPro"/>
</dbReference>
<dbReference type="FunFam" id="1.10.630.10:FF:000018">
    <property type="entry name" value="Cytochrome P450 monooxygenase"/>
    <property type="match status" value="1"/>
</dbReference>
<reference evidence="8" key="2">
    <citation type="submission" date="2015-06" db="EMBL/GenBank/DDBJ databases">
        <title>Genome Sequence of Bacillus endophyticus and Analysis of its Companion Mechanism in the Ketogulonigenium vulgare-Bacillus strain Consortium.</title>
        <authorList>
            <person name="Jia N."/>
            <person name="Du J."/>
            <person name="Ding M.-Z."/>
            <person name="Gao F."/>
            <person name="Yuan Y.-J."/>
        </authorList>
    </citation>
    <scope>NUCLEOTIDE SEQUENCE [LARGE SCALE GENOMIC DNA]</scope>
    <source>
        <strain evidence="8">Hbe603</strain>
    </source>
</reference>
<dbReference type="GO" id="GO:0005506">
    <property type="term" value="F:iron ion binding"/>
    <property type="evidence" value="ECO:0007669"/>
    <property type="project" value="InterPro"/>
</dbReference>
<dbReference type="KEGG" id="beo:BEH_11250"/>
<evidence type="ECO:0000256" key="3">
    <source>
        <dbReference type="ARBA" id="ARBA00022723"/>
    </source>
</evidence>
<keyword evidence="6" id="KW-0503">Monooxygenase</keyword>
<dbReference type="PATRIC" id="fig|135735.6.peg.2350"/>
<comment type="similarity">
    <text evidence="1">Belongs to the cytochrome P450 family.</text>
</comment>
<sequence>MNTTNIESFSFNTSEFFQNPYPFYEEMRSINPIYKSTLLKYQGWYITGYEETLKVLKDSRFHSRPPIPAFSRNYENIRRIQENMMLFTTPQHHRRLRSLVTKFFTPNIVNECRPFIEETVDELIDQVSCRGTMEVVSDYAFPLASSVIAKILGVPVKDYSLFKEWTATFIQSIDFTRSPKTLGNSRKATEEIIAYFKKIIREREQEPKEDLISKLIQEKQREEKLSYDELIATCVLLLIAGHETTVNLISSSIFLLIQNPRQLEKLQDDPELITTAIEEFLRFESPAQLIARTASEDIIINEAVIRKGEQVYLFLGAANRDSRKFRNSHQLEITRNPNPHLAFGHSRHFCLGSSLARLEAKIAIERLLQNVQNLQAVDGNGHYRKIIGFKSLVELHVTFDSYPDENFI</sequence>
<dbReference type="GO" id="GO:0004497">
    <property type="term" value="F:monooxygenase activity"/>
    <property type="evidence" value="ECO:0007669"/>
    <property type="project" value="UniProtKB-KW"/>
</dbReference>
<keyword evidence="8" id="KW-1185">Reference proteome</keyword>
<protein>
    <submittedName>
        <fullName evidence="7">Cytochrome</fullName>
    </submittedName>
</protein>
<evidence type="ECO:0000256" key="6">
    <source>
        <dbReference type="ARBA" id="ARBA00023033"/>
    </source>
</evidence>
<evidence type="ECO:0000256" key="1">
    <source>
        <dbReference type="ARBA" id="ARBA00010617"/>
    </source>
</evidence>
<reference evidence="7 8" key="1">
    <citation type="journal article" date="2015" name="PLoS ONE">
        <title>Genome Sequence of Bacillus endophyticus and Analysis of Its Companion Mechanism in the Ketogulonigenium vulgare-Bacillus Strain Consortium.</title>
        <authorList>
            <person name="Jia N."/>
            <person name="Du J."/>
            <person name="Ding M.Z."/>
            <person name="Gao F."/>
            <person name="Yuan Y.J."/>
        </authorList>
    </citation>
    <scope>NUCLEOTIDE SEQUENCE [LARGE SCALE GENOMIC DNA]</scope>
    <source>
        <strain evidence="7 8">Hbe603</strain>
    </source>
</reference>
<evidence type="ECO:0000256" key="5">
    <source>
        <dbReference type="ARBA" id="ARBA00023004"/>
    </source>
</evidence>
<gene>
    <name evidence="7" type="ORF">BEH_11250</name>
</gene>
<dbReference type="EMBL" id="CP011974">
    <property type="protein sequence ID" value="AKO95060.1"/>
    <property type="molecule type" value="Genomic_DNA"/>
</dbReference>
<keyword evidence="5" id="KW-0408">Iron</keyword>
<evidence type="ECO:0000256" key="2">
    <source>
        <dbReference type="ARBA" id="ARBA00022617"/>
    </source>
</evidence>
<dbReference type="GO" id="GO:0016705">
    <property type="term" value="F:oxidoreductase activity, acting on paired donors, with incorporation or reduction of molecular oxygen"/>
    <property type="evidence" value="ECO:0007669"/>
    <property type="project" value="InterPro"/>
</dbReference>
<keyword evidence="3" id="KW-0479">Metal-binding</keyword>
<dbReference type="Proteomes" id="UP000036202">
    <property type="component" value="Chromosome"/>
</dbReference>
<dbReference type="PRINTS" id="PR00385">
    <property type="entry name" value="P450"/>
</dbReference>
<dbReference type="InterPro" id="IPR002397">
    <property type="entry name" value="Cyt_P450_B"/>
</dbReference>
<name>A0A0H4KND3_9BACI</name>
<evidence type="ECO:0000313" key="7">
    <source>
        <dbReference type="EMBL" id="AKO95060.1"/>
    </source>
</evidence>
<accession>A0A0H4KND3</accession>
<keyword evidence="2" id="KW-0349">Heme</keyword>
<dbReference type="PANTHER" id="PTHR46696">
    <property type="entry name" value="P450, PUTATIVE (EUROFUNG)-RELATED"/>
    <property type="match status" value="1"/>
</dbReference>
<evidence type="ECO:0000313" key="8">
    <source>
        <dbReference type="Proteomes" id="UP000036202"/>
    </source>
</evidence>
<dbReference type="CDD" id="cd20625">
    <property type="entry name" value="CYP164-like"/>
    <property type="match status" value="1"/>
</dbReference>
<organism evidence="7 8">
    <name type="scientific">Priestia filamentosa</name>
    <dbReference type="NCBI Taxonomy" id="1402861"/>
    <lineage>
        <taxon>Bacteria</taxon>
        <taxon>Bacillati</taxon>
        <taxon>Bacillota</taxon>
        <taxon>Bacilli</taxon>
        <taxon>Bacillales</taxon>
        <taxon>Bacillaceae</taxon>
        <taxon>Priestia</taxon>
    </lineage>
</organism>
<dbReference type="InterPro" id="IPR036396">
    <property type="entry name" value="Cyt_P450_sf"/>
</dbReference>
<dbReference type="Pfam" id="PF00067">
    <property type="entry name" value="p450"/>
    <property type="match status" value="1"/>
</dbReference>
<proteinExistence type="inferred from homology"/>
<dbReference type="SUPFAM" id="SSF48264">
    <property type="entry name" value="Cytochrome P450"/>
    <property type="match status" value="1"/>
</dbReference>
<evidence type="ECO:0000256" key="4">
    <source>
        <dbReference type="ARBA" id="ARBA00023002"/>
    </source>
</evidence>
<dbReference type="PANTHER" id="PTHR46696:SF4">
    <property type="entry name" value="BIOTIN BIOSYNTHESIS CYTOCHROME P450"/>
    <property type="match status" value="1"/>
</dbReference>
<dbReference type="InterPro" id="IPR001128">
    <property type="entry name" value="Cyt_P450"/>
</dbReference>
<keyword evidence="4" id="KW-0560">Oxidoreductase</keyword>
<dbReference type="PRINTS" id="PR00359">
    <property type="entry name" value="BP450"/>
</dbReference>